<dbReference type="InterPro" id="IPR042171">
    <property type="entry name" value="Acyl-CoA_hotdog"/>
</dbReference>
<dbReference type="Pfam" id="PF20789">
    <property type="entry name" value="4HBT_3C"/>
    <property type="match status" value="1"/>
</dbReference>
<dbReference type="OrthoDB" id="2532955at2759"/>
<reference evidence="3 4" key="1">
    <citation type="journal article" date="2020" name="ISME J.">
        <title>Uncovering the hidden diversity of litter-decomposition mechanisms in mushroom-forming fungi.</title>
        <authorList>
            <person name="Floudas D."/>
            <person name="Bentzer J."/>
            <person name="Ahren D."/>
            <person name="Johansson T."/>
            <person name="Persson P."/>
            <person name="Tunlid A."/>
        </authorList>
    </citation>
    <scope>NUCLEOTIDE SEQUENCE [LARGE SCALE GENOMIC DNA]</scope>
    <source>
        <strain evidence="3 4">CBS 101986</strain>
    </source>
</reference>
<dbReference type="SUPFAM" id="SSF54637">
    <property type="entry name" value="Thioesterase/thiol ester dehydrase-isomerase"/>
    <property type="match status" value="1"/>
</dbReference>
<dbReference type="InterPro" id="IPR052389">
    <property type="entry name" value="Sec_Metab_Biosynth-Assoc"/>
</dbReference>
<name>A0A8H5B1T2_9AGAR</name>
<feature type="domain" description="Acyl-CoA thioesterase-like C-terminal" evidence="2">
    <location>
        <begin position="195"/>
        <end position="260"/>
    </location>
</feature>
<evidence type="ECO:0000259" key="2">
    <source>
        <dbReference type="Pfam" id="PF20789"/>
    </source>
</evidence>
<dbReference type="InterPro" id="IPR029069">
    <property type="entry name" value="HotDog_dom_sf"/>
</dbReference>
<protein>
    <recommendedName>
        <fullName evidence="5">Thioesterase domain-containing protein</fullName>
    </recommendedName>
</protein>
<dbReference type="Gene3D" id="2.40.160.210">
    <property type="entry name" value="Acyl-CoA thioesterase, double hotdog domain"/>
    <property type="match status" value="1"/>
</dbReference>
<proteinExistence type="predicted"/>
<keyword evidence="4" id="KW-1185">Reference proteome</keyword>
<accession>A0A8H5B1T2</accession>
<dbReference type="InterPro" id="IPR049449">
    <property type="entry name" value="TesB_ACOT8-like_N"/>
</dbReference>
<evidence type="ECO:0008006" key="5">
    <source>
        <dbReference type="Google" id="ProtNLM"/>
    </source>
</evidence>
<evidence type="ECO:0000259" key="1">
    <source>
        <dbReference type="Pfam" id="PF13622"/>
    </source>
</evidence>
<organism evidence="3 4">
    <name type="scientific">Psilocybe cf. subviscida</name>
    <dbReference type="NCBI Taxonomy" id="2480587"/>
    <lineage>
        <taxon>Eukaryota</taxon>
        <taxon>Fungi</taxon>
        <taxon>Dikarya</taxon>
        <taxon>Basidiomycota</taxon>
        <taxon>Agaricomycotina</taxon>
        <taxon>Agaricomycetes</taxon>
        <taxon>Agaricomycetidae</taxon>
        <taxon>Agaricales</taxon>
        <taxon>Agaricineae</taxon>
        <taxon>Strophariaceae</taxon>
        <taxon>Psilocybe</taxon>
    </lineage>
</organism>
<evidence type="ECO:0000313" key="4">
    <source>
        <dbReference type="Proteomes" id="UP000567179"/>
    </source>
</evidence>
<dbReference type="InterPro" id="IPR049450">
    <property type="entry name" value="ACOT8-like_C"/>
</dbReference>
<gene>
    <name evidence="3" type="ORF">D9619_007146</name>
</gene>
<dbReference type="Proteomes" id="UP000567179">
    <property type="component" value="Unassembled WGS sequence"/>
</dbReference>
<dbReference type="EMBL" id="JAACJJ010000043">
    <property type="protein sequence ID" value="KAF5314964.1"/>
    <property type="molecule type" value="Genomic_DNA"/>
</dbReference>
<feature type="domain" description="Acyl-CoA thioesterase-like N-terminal HotDog" evidence="1">
    <location>
        <begin position="39"/>
        <end position="123"/>
    </location>
</feature>
<sequence length="342" mass="37876">MAPYGQALKVRPNVRKDDRSSSTSKSEAGNVVLYAGDVDPEWSIGNVANGGYVLGLVLEACIQFQSTKAHVDPLHVTAHFVRTTLTTAFDVCIRVVKIGAGFTNLTADLVQDGVVKLMTHVIFGTNEPGPNDNPSLVLDPPSPYARRLPLYTHPSEGKTRDVHYAMKFQKWMKWTEEKDILDKNNVDSPTRTNSSTIGGGGLEWGTWFEFTNKDERITTPYLAFLADIFSNTPSLLPKSERGDLQTSWFPTMTMAIEFKNKIKKSPKHSDRTVGIYSCGRFINPPQGRHEIYCEVWTAPSNIGEGSPSANWRDEQVCLAVATQMALVVPMELNVRRGNGGKL</sequence>
<dbReference type="PANTHER" id="PTHR38110">
    <property type="entry name" value="CHROMOSOME 23, WHOLE GENOME SHOTGUN SEQUENCE"/>
    <property type="match status" value="1"/>
</dbReference>
<dbReference type="Pfam" id="PF13622">
    <property type="entry name" value="4HBT_3"/>
    <property type="match status" value="1"/>
</dbReference>
<dbReference type="PANTHER" id="PTHR38110:SF1">
    <property type="entry name" value="THIOESTERASE DOMAIN-CONTAINING PROTEIN"/>
    <property type="match status" value="1"/>
</dbReference>
<dbReference type="AlphaFoldDB" id="A0A8H5B1T2"/>
<comment type="caution">
    <text evidence="3">The sequence shown here is derived from an EMBL/GenBank/DDBJ whole genome shotgun (WGS) entry which is preliminary data.</text>
</comment>
<evidence type="ECO:0000313" key="3">
    <source>
        <dbReference type="EMBL" id="KAF5314964.1"/>
    </source>
</evidence>